<evidence type="ECO:0000256" key="9">
    <source>
        <dbReference type="ARBA" id="ARBA00022989"/>
    </source>
</evidence>
<comment type="subcellular location">
    <subcellularLocation>
        <location evidence="1">Cell inner membrane</location>
        <topology evidence="1">Multi-pass membrane protein</topology>
    </subcellularLocation>
</comment>
<keyword evidence="9 12" id="KW-1133">Transmembrane helix</keyword>
<organism evidence="13 14">
    <name type="scientific">Neisseria canis</name>
    <dbReference type="NCBI Taxonomy" id="493"/>
    <lineage>
        <taxon>Bacteria</taxon>
        <taxon>Pseudomonadati</taxon>
        <taxon>Pseudomonadota</taxon>
        <taxon>Betaproteobacteria</taxon>
        <taxon>Neisseriales</taxon>
        <taxon>Neisseriaceae</taxon>
        <taxon>Neisseria</taxon>
    </lineage>
</organism>
<evidence type="ECO:0000256" key="7">
    <source>
        <dbReference type="ARBA" id="ARBA00022692"/>
    </source>
</evidence>
<evidence type="ECO:0000256" key="12">
    <source>
        <dbReference type="SAM" id="Phobius"/>
    </source>
</evidence>
<keyword evidence="14" id="KW-1185">Reference proteome</keyword>
<evidence type="ECO:0000256" key="6">
    <source>
        <dbReference type="ARBA" id="ARBA00022597"/>
    </source>
</evidence>
<keyword evidence="7 12" id="KW-0812">Transmembrane</keyword>
<reference evidence="13 14" key="1">
    <citation type="submission" date="2018-12" db="EMBL/GenBank/DDBJ databases">
        <authorList>
            <consortium name="Pathogen Informatics"/>
        </authorList>
    </citation>
    <scope>NUCLEOTIDE SEQUENCE [LARGE SCALE GENOMIC DNA]</scope>
    <source>
        <strain evidence="13 14">NCTC10296</strain>
    </source>
</reference>
<accession>A0A1X3CQ40</accession>
<dbReference type="GO" id="GO:0005886">
    <property type="term" value="C:plasma membrane"/>
    <property type="evidence" value="ECO:0007669"/>
    <property type="project" value="UniProtKB-SubCell"/>
</dbReference>
<protein>
    <submittedName>
        <fullName evidence="13">Capsule polysaccharide export inner-membrane protein</fullName>
    </submittedName>
</protein>
<dbReference type="GO" id="GO:0005351">
    <property type="term" value="F:carbohydrate:proton symporter activity"/>
    <property type="evidence" value="ECO:0007669"/>
    <property type="project" value="InterPro"/>
</dbReference>
<evidence type="ECO:0000256" key="10">
    <source>
        <dbReference type="ARBA" id="ARBA00023047"/>
    </source>
</evidence>
<dbReference type="STRING" id="493.BWD07_11540"/>
<dbReference type="GO" id="GO:0009276">
    <property type="term" value="C:Gram-negative-bacterium-type cell wall"/>
    <property type="evidence" value="ECO:0007669"/>
    <property type="project" value="InterPro"/>
</dbReference>
<keyword evidence="10" id="KW-0625">Polysaccharide transport</keyword>
<keyword evidence="4" id="KW-1003">Cell membrane</keyword>
<feature type="transmembrane region" description="Helical" evidence="12">
    <location>
        <begin position="358"/>
        <end position="380"/>
    </location>
</feature>
<evidence type="ECO:0000256" key="8">
    <source>
        <dbReference type="ARBA" id="ARBA00022903"/>
    </source>
</evidence>
<dbReference type="Proteomes" id="UP000279284">
    <property type="component" value="Chromosome"/>
</dbReference>
<keyword evidence="3" id="KW-0813">Transport</keyword>
<evidence type="ECO:0000256" key="2">
    <source>
        <dbReference type="ARBA" id="ARBA00008436"/>
    </source>
</evidence>
<dbReference type="AlphaFoldDB" id="A0A1X3CQ40"/>
<keyword evidence="6" id="KW-0762">Sugar transport</keyword>
<dbReference type="RefSeq" id="WP_085417526.1">
    <property type="nucleotide sequence ID" value="NZ_CAUJPY010000026.1"/>
</dbReference>
<sequence>MSKQETIVEEQTQGPVEKLNKKKSLTKKISPLLWATVVIPTFISAVYFSVIASDQYTSESTFVVRSSKSQSSLSGLGALLQNVGFSRAQDDTYTVRDYMYSRTALAELGKALPVRAFYEEKGDIFSRFNAFGLFGSNEAFYQYYKDKIQINFDAVSGISLLEVTSFDAKESKKINAALLKQGEHLINKLNERARQDTIRYAEDAVKVAEQRVKKTAANMTNYRTNNKVFDLKAQSEVQIGLVSKLQDELIVIQTQLDQVKAITPDNPQLQGLKAREQSLRKEIAQQTKMISGGGSKSLTGQAEEYQRLFLENDLATKQLAAAITSLESAKAEANRQQLYLEVVSQPSEPDLATKPHRFYNIVATFIIGLMMYGILSLLIASVREHKN</sequence>
<evidence type="ECO:0000313" key="14">
    <source>
        <dbReference type="Proteomes" id="UP000279284"/>
    </source>
</evidence>
<dbReference type="EMBL" id="LR134313">
    <property type="protein sequence ID" value="VEF00294.1"/>
    <property type="molecule type" value="Genomic_DNA"/>
</dbReference>
<dbReference type="KEGG" id="nci:NCTC10296_00782"/>
<dbReference type="GO" id="GO:0004713">
    <property type="term" value="F:protein tyrosine kinase activity"/>
    <property type="evidence" value="ECO:0007669"/>
    <property type="project" value="TreeGrafter"/>
</dbReference>
<gene>
    <name evidence="13" type="primary">ctrB</name>
    <name evidence="13" type="ORF">NCTC10296_00782</name>
</gene>
<feature type="transmembrane region" description="Helical" evidence="12">
    <location>
        <begin position="32"/>
        <end position="52"/>
    </location>
</feature>
<dbReference type="GO" id="GO:0015774">
    <property type="term" value="P:polysaccharide transport"/>
    <property type="evidence" value="ECO:0007669"/>
    <property type="project" value="UniProtKB-KW"/>
</dbReference>
<evidence type="ECO:0000256" key="11">
    <source>
        <dbReference type="ARBA" id="ARBA00023136"/>
    </source>
</evidence>
<evidence type="ECO:0000256" key="5">
    <source>
        <dbReference type="ARBA" id="ARBA00022519"/>
    </source>
</evidence>
<evidence type="ECO:0000256" key="4">
    <source>
        <dbReference type="ARBA" id="ARBA00022475"/>
    </source>
</evidence>
<evidence type="ECO:0000256" key="1">
    <source>
        <dbReference type="ARBA" id="ARBA00004429"/>
    </source>
</evidence>
<keyword evidence="8" id="KW-0972">Capsule biogenesis/degradation</keyword>
<comment type="similarity">
    <text evidence="2">Belongs to the BexC/CtrB/KpsE family.</text>
</comment>
<dbReference type="PANTHER" id="PTHR32309:SF13">
    <property type="entry name" value="FERRIC ENTEROBACTIN TRANSPORT PROTEIN FEPE"/>
    <property type="match status" value="1"/>
</dbReference>
<evidence type="ECO:0000313" key="13">
    <source>
        <dbReference type="EMBL" id="VEF00294.1"/>
    </source>
</evidence>
<keyword evidence="11 12" id="KW-0472">Membrane</keyword>
<proteinExistence type="inferred from homology"/>
<dbReference type="PANTHER" id="PTHR32309">
    <property type="entry name" value="TYROSINE-PROTEIN KINASE"/>
    <property type="match status" value="1"/>
</dbReference>
<name>A0A1X3CQ40_9NEIS</name>
<dbReference type="InterPro" id="IPR005705">
    <property type="entry name" value="BexC_CtrB_KpsE_VexD"/>
</dbReference>
<keyword evidence="5" id="KW-0997">Cell inner membrane</keyword>
<evidence type="ECO:0000256" key="3">
    <source>
        <dbReference type="ARBA" id="ARBA00022448"/>
    </source>
</evidence>
<dbReference type="InterPro" id="IPR050445">
    <property type="entry name" value="Bact_polysacc_biosynth/exp"/>
</dbReference>
<dbReference type="OrthoDB" id="5497849at2"/>
<dbReference type="NCBIfam" id="TIGR01010">
    <property type="entry name" value="BexC_CtrB_KpsE"/>
    <property type="match status" value="1"/>
</dbReference>